<dbReference type="GO" id="GO:0003824">
    <property type="term" value="F:catalytic activity"/>
    <property type="evidence" value="ECO:0007669"/>
    <property type="project" value="InterPro"/>
</dbReference>
<dbReference type="RefSeq" id="WP_024126789.1">
    <property type="nucleotide sequence ID" value="NC_023284.1"/>
</dbReference>
<dbReference type="SUPFAM" id="SSF54197">
    <property type="entry name" value="HIT-like"/>
    <property type="match status" value="1"/>
</dbReference>
<protein>
    <submittedName>
        <fullName evidence="4">Histidine triad (HIT) protein</fullName>
    </submittedName>
</protein>
<gene>
    <name evidence="4" type="ORF">pFRL4_293</name>
</gene>
<dbReference type="Gene3D" id="3.30.428.10">
    <property type="entry name" value="HIT-like"/>
    <property type="match status" value="1"/>
</dbReference>
<evidence type="ECO:0000256" key="2">
    <source>
        <dbReference type="SAM" id="MobiDB-lite"/>
    </source>
</evidence>
<dbReference type="AlphaFoldDB" id="V9Z804"/>
<name>V9Z804_9ACTN</name>
<keyword evidence="4" id="KW-0614">Plasmid</keyword>
<organism evidence="4">
    <name type="scientific">Streptomyces sp. F2</name>
    <dbReference type="NCBI Taxonomy" id="317660"/>
    <lineage>
        <taxon>Bacteria</taxon>
        <taxon>Bacillati</taxon>
        <taxon>Actinomycetota</taxon>
        <taxon>Actinomycetes</taxon>
        <taxon>Kitasatosporales</taxon>
        <taxon>Streptomycetaceae</taxon>
        <taxon>Streptomyces</taxon>
    </lineage>
</organism>
<accession>V9Z804</accession>
<feature type="region of interest" description="Disordered" evidence="2">
    <location>
        <begin position="133"/>
        <end position="154"/>
    </location>
</feature>
<reference evidence="4" key="1">
    <citation type="submission" date="2013-09" db="EMBL/GenBank/DDBJ databases">
        <title>Complete nucleotide sequence of Streptomyces linear plasmid pFRL4.</title>
        <authorList>
            <person name="Chen Z."/>
            <person name="Fang P."/>
            <person name="Qin Z."/>
        </authorList>
    </citation>
    <scope>NUCLEOTIDE SEQUENCE</scope>
    <source>
        <plasmid evidence="4">pFRL4</plasmid>
    </source>
</reference>
<dbReference type="InterPro" id="IPR011146">
    <property type="entry name" value="HIT-like"/>
</dbReference>
<evidence type="ECO:0000259" key="3">
    <source>
        <dbReference type="PROSITE" id="PS51084"/>
    </source>
</evidence>
<dbReference type="InterPro" id="IPR036265">
    <property type="entry name" value="HIT-like_sf"/>
</dbReference>
<dbReference type="PROSITE" id="PS51084">
    <property type="entry name" value="HIT_2"/>
    <property type="match status" value="1"/>
</dbReference>
<dbReference type="EMBL" id="KF602049">
    <property type="protein sequence ID" value="AHE39526.1"/>
    <property type="molecule type" value="Genomic_DNA"/>
</dbReference>
<sequence>MIPDPPQSHSAHSPVGSAWPADFTAHRIGAGCPMCRNDFDADDIGWGLLVRRGEVSNAYLWRSGQVRGYAVVIYTGRHVAEPTELDEGEAAAFWRDVLALGRAVEALYEPLKMNYLLLGNQIPHAHWHCVPRREAGTDPAPGGPLPFDVLDRGRQDEEQLQADARALRRLLPPSGRPGVRR</sequence>
<evidence type="ECO:0000313" key="4">
    <source>
        <dbReference type="EMBL" id="AHE39526.1"/>
    </source>
</evidence>
<proteinExistence type="predicted"/>
<feature type="short sequence motif" description="Histidine triad motif" evidence="1">
    <location>
        <begin position="124"/>
        <end position="128"/>
    </location>
</feature>
<evidence type="ECO:0000256" key="1">
    <source>
        <dbReference type="PROSITE-ProRule" id="PRU00464"/>
    </source>
</evidence>
<dbReference type="Pfam" id="PF01230">
    <property type="entry name" value="HIT"/>
    <property type="match status" value="1"/>
</dbReference>
<geneLocation type="plasmid" evidence="4">
    <name>pFRL4</name>
</geneLocation>
<feature type="domain" description="HIT" evidence="3">
    <location>
        <begin position="30"/>
        <end position="141"/>
    </location>
</feature>